<dbReference type="SFLD" id="SFLDG01212">
    <property type="entry name" value="Phytoene_synthase_like"/>
    <property type="match status" value="1"/>
</dbReference>
<dbReference type="InterPro" id="IPR008949">
    <property type="entry name" value="Isoprenoid_synthase_dom_sf"/>
</dbReference>
<dbReference type="SFLD" id="SFLDS00005">
    <property type="entry name" value="Isoprenoid_Synthase_Type_I"/>
    <property type="match status" value="1"/>
</dbReference>
<dbReference type="GO" id="GO:0004311">
    <property type="term" value="F:geranylgeranyl diphosphate synthase activity"/>
    <property type="evidence" value="ECO:0007669"/>
    <property type="project" value="InterPro"/>
</dbReference>
<proteinExistence type="predicted"/>
<dbReference type="InterPro" id="IPR033904">
    <property type="entry name" value="Trans_IPPS_HH"/>
</dbReference>
<dbReference type="AlphaFoldDB" id="A0A3B0WZA2"/>
<dbReference type="SUPFAM" id="SSF48576">
    <property type="entry name" value="Terpenoid synthases"/>
    <property type="match status" value="1"/>
</dbReference>
<protein>
    <submittedName>
        <fullName evidence="1">Squalene synthase</fullName>
        <ecNumber evidence="1">2.5.1.21</ecNumber>
    </submittedName>
</protein>
<accession>A0A3B0WZA2</accession>
<dbReference type="CDD" id="cd00683">
    <property type="entry name" value="Trans_IPPS_HH"/>
    <property type="match status" value="1"/>
</dbReference>
<dbReference type="InterPro" id="IPR017827">
    <property type="entry name" value="HSQ_synthase_HpnC"/>
</dbReference>
<dbReference type="Gene3D" id="1.10.600.10">
    <property type="entry name" value="Farnesyl Diphosphate Synthase"/>
    <property type="match status" value="1"/>
</dbReference>
<dbReference type="InterPro" id="IPR002060">
    <property type="entry name" value="Squ/phyt_synthse"/>
</dbReference>
<dbReference type="Pfam" id="PF00494">
    <property type="entry name" value="SQS_PSY"/>
    <property type="match status" value="1"/>
</dbReference>
<dbReference type="SFLD" id="SFLDG01018">
    <property type="entry name" value="Squalene/Phytoene_Synthase_Lik"/>
    <property type="match status" value="1"/>
</dbReference>
<dbReference type="PANTHER" id="PTHR31480">
    <property type="entry name" value="BIFUNCTIONAL LYCOPENE CYCLASE/PHYTOENE SYNTHASE"/>
    <property type="match status" value="1"/>
</dbReference>
<dbReference type="EC" id="2.5.1.21" evidence="1"/>
<organism evidence="1">
    <name type="scientific">hydrothermal vent metagenome</name>
    <dbReference type="NCBI Taxonomy" id="652676"/>
    <lineage>
        <taxon>unclassified sequences</taxon>
        <taxon>metagenomes</taxon>
        <taxon>ecological metagenomes</taxon>
    </lineage>
</organism>
<dbReference type="InterPro" id="IPR044843">
    <property type="entry name" value="Trans_IPPS_bact-type"/>
</dbReference>
<sequence>MKTQQAYKHCLNIAKNHYENFPVASWFLPKRMRYPIATVYAFARRADDFADEGDLTDKQRLFELSQLAYQIEALYAHKTSEDPILIAIADCVDKFNLPKALFLDLIDAFKQDITQKRYADFGELMQYCRRSANPVGRTMLHFYGQTDLKSLAQSDAICSALQLINFYQDLAQDYNEMQRIYIPQDEMQATLVNESNFKNNLTDGPMVVLMRKQYQRAHKLLQSGAPLGKSLKGRFGFEIRLIIAGGSRILIKLDQQTNDVFSRPRLGFKDWIWIFWKALRAE</sequence>
<dbReference type="GO" id="GO:0051996">
    <property type="term" value="F:squalene synthase [NAD(P)H] activity"/>
    <property type="evidence" value="ECO:0007669"/>
    <property type="project" value="UniProtKB-EC"/>
</dbReference>
<gene>
    <name evidence="1" type="ORF">MNBD_GAMMA07-290</name>
</gene>
<evidence type="ECO:0000313" key="1">
    <source>
        <dbReference type="EMBL" id="VAW56592.1"/>
    </source>
</evidence>
<dbReference type="NCBIfam" id="TIGR03464">
    <property type="entry name" value="HpnC"/>
    <property type="match status" value="1"/>
</dbReference>
<name>A0A3B0WZA2_9ZZZZ</name>
<keyword evidence="1" id="KW-0808">Transferase</keyword>
<dbReference type="EMBL" id="UOFF01000257">
    <property type="protein sequence ID" value="VAW56592.1"/>
    <property type="molecule type" value="Genomic_DNA"/>
</dbReference>
<reference evidence="1" key="1">
    <citation type="submission" date="2018-06" db="EMBL/GenBank/DDBJ databases">
        <authorList>
            <person name="Zhirakovskaya E."/>
        </authorList>
    </citation>
    <scope>NUCLEOTIDE SEQUENCE</scope>
</reference>